<gene>
    <name evidence="1" type="ORF">SAMN04488498_1396</name>
</gene>
<organism evidence="1 2">
    <name type="scientific">Neomesorhizobium albiziae</name>
    <dbReference type="NCBI Taxonomy" id="335020"/>
    <lineage>
        <taxon>Bacteria</taxon>
        <taxon>Pseudomonadati</taxon>
        <taxon>Pseudomonadota</taxon>
        <taxon>Alphaproteobacteria</taxon>
        <taxon>Hyphomicrobiales</taxon>
        <taxon>Phyllobacteriaceae</taxon>
        <taxon>Neomesorhizobium</taxon>
    </lineage>
</organism>
<name>A0A1I4FCH2_9HYPH</name>
<dbReference type="EMBL" id="FOSL01000039">
    <property type="protein sequence ID" value="SFL14091.1"/>
    <property type="molecule type" value="Genomic_DNA"/>
</dbReference>
<dbReference type="InterPro" id="IPR023346">
    <property type="entry name" value="Lysozyme-like_dom_sf"/>
</dbReference>
<dbReference type="OrthoDB" id="5395100at2"/>
<dbReference type="AlphaFoldDB" id="A0A1I4FCH2"/>
<dbReference type="Proteomes" id="UP000323300">
    <property type="component" value="Unassembled WGS sequence"/>
</dbReference>
<accession>A0A1I4FCH2</accession>
<proteinExistence type="predicted"/>
<keyword evidence="2" id="KW-1185">Reference proteome</keyword>
<dbReference type="SUPFAM" id="SSF53955">
    <property type="entry name" value="Lysozyme-like"/>
    <property type="match status" value="1"/>
</dbReference>
<sequence length="221" mass="23966">MTLDEVVKAQPSWTKRYGSSAAGAAQFMRDTLDKPGTLADLRGELGLTGREKFTGDLQDWLAFHLLKRRGYERVMEGKLTRTAFGKALAQEWASFPVLADTKSANRTVRRGQTYYSGDRVNKSLVAAETVEAVLDRVKAAARKTTPATKPAPKAAPAEIDKETVARVQQQLVAVGHRGNTADNVELERVRDRVVFALSLGRALWSVGKALLSAAAGAAAAW</sequence>
<dbReference type="Gene3D" id="1.10.530.10">
    <property type="match status" value="1"/>
</dbReference>
<protein>
    <submittedName>
        <fullName evidence="1">Uncharacterized protein</fullName>
    </submittedName>
</protein>
<evidence type="ECO:0000313" key="1">
    <source>
        <dbReference type="EMBL" id="SFL14091.1"/>
    </source>
</evidence>
<dbReference type="RefSeq" id="WP_149764070.1">
    <property type="nucleotide sequence ID" value="NZ_BSPE01000010.1"/>
</dbReference>
<evidence type="ECO:0000313" key="2">
    <source>
        <dbReference type="Proteomes" id="UP000323300"/>
    </source>
</evidence>
<reference evidence="1 2" key="1">
    <citation type="submission" date="2016-10" db="EMBL/GenBank/DDBJ databases">
        <authorList>
            <person name="Varghese N."/>
            <person name="Submissions S."/>
        </authorList>
    </citation>
    <scope>NUCLEOTIDE SEQUENCE [LARGE SCALE GENOMIC DNA]</scope>
    <source>
        <strain evidence="1 2">DSM 21822</strain>
    </source>
</reference>